<reference evidence="1" key="2">
    <citation type="journal article" date="2017" name="Front. Cell. Infect. Microbiol.">
        <title>Analysis of the Salivary Gland Transcriptome of Unfed and Partially Fed Amblyomma sculptum Ticks and Descriptive Proteome of the Saliva.</title>
        <authorList>
            <person name="Esteves E."/>
            <person name="Maruyama S.R."/>
            <person name="Kawahara R."/>
            <person name="Fujita A."/>
            <person name="Martins L.A."/>
            <person name="Righi A.A."/>
            <person name="Costa F.B."/>
            <person name="Palmisano G."/>
            <person name="Labruna M.B."/>
            <person name="Sa-Nunes A."/>
            <person name="Ribeiro J.M.C."/>
            <person name="Fogaca A.C."/>
        </authorList>
    </citation>
    <scope>NUCLEOTIDE SEQUENCE</scope>
</reference>
<dbReference type="AlphaFoldDB" id="A0A1E1XLF7"/>
<organism evidence="1">
    <name type="scientific">Amblyomma sculptum</name>
    <name type="common">Tick</name>
    <dbReference type="NCBI Taxonomy" id="1581419"/>
    <lineage>
        <taxon>Eukaryota</taxon>
        <taxon>Metazoa</taxon>
        <taxon>Ecdysozoa</taxon>
        <taxon>Arthropoda</taxon>
        <taxon>Chelicerata</taxon>
        <taxon>Arachnida</taxon>
        <taxon>Acari</taxon>
        <taxon>Parasitiformes</taxon>
        <taxon>Ixodida</taxon>
        <taxon>Ixodoidea</taxon>
        <taxon>Ixodidae</taxon>
        <taxon>Amblyomminae</taxon>
        <taxon>Amblyomma</taxon>
    </lineage>
</organism>
<dbReference type="EMBL" id="GFAA01003366">
    <property type="protein sequence ID" value="JAU00069.1"/>
    <property type="molecule type" value="mRNA"/>
</dbReference>
<name>A0A1E1XLF7_AMBSC</name>
<accession>A0A1E1XLF7</accession>
<sequence length="77" mass="8759">QHYQSLKPDNGANLPRHCRECDGCYPQLIKATIIGRGRSRIEREILEVAHMLKLGLDKCVSEPSVALLDKETRFLLN</sequence>
<feature type="non-terminal residue" evidence="1">
    <location>
        <position position="77"/>
    </location>
</feature>
<proteinExistence type="evidence at transcript level"/>
<reference evidence="1" key="1">
    <citation type="submission" date="2016-09" db="EMBL/GenBank/DDBJ databases">
        <authorList>
            <person name="Capua I."/>
            <person name="De Benedictis P."/>
            <person name="Joannis T."/>
            <person name="Lombin L.H."/>
            <person name="Cattoli G."/>
        </authorList>
    </citation>
    <scope>NUCLEOTIDE SEQUENCE</scope>
</reference>
<feature type="non-terminal residue" evidence="1">
    <location>
        <position position="1"/>
    </location>
</feature>
<evidence type="ECO:0000313" key="1">
    <source>
        <dbReference type="EMBL" id="JAU00069.1"/>
    </source>
</evidence>
<protein>
    <submittedName>
        <fullName evidence="1">Putative tick transposon</fullName>
    </submittedName>
</protein>